<evidence type="ECO:0000313" key="1">
    <source>
        <dbReference type="EMBL" id="ARU93389.1"/>
    </source>
</evidence>
<gene>
    <name evidence="1" type="ORF">A7K98_06080</name>
    <name evidence="2" type="ORF">A7K99_06080</name>
</gene>
<dbReference type="Proteomes" id="UP000195814">
    <property type="component" value="Chromosome"/>
</dbReference>
<proteinExistence type="predicted"/>
<evidence type="ECO:0000313" key="2">
    <source>
        <dbReference type="EMBL" id="ARU97427.1"/>
    </source>
</evidence>
<accession>A0A1Y0L6T8</accession>
<organism evidence="1 4">
    <name type="scientific">Tatumella citrea</name>
    <name type="common">Pantoea citrea</name>
    <dbReference type="NCBI Taxonomy" id="53336"/>
    <lineage>
        <taxon>Bacteria</taxon>
        <taxon>Pseudomonadati</taxon>
        <taxon>Pseudomonadota</taxon>
        <taxon>Gammaproteobacteria</taxon>
        <taxon>Enterobacterales</taxon>
        <taxon>Erwiniaceae</taxon>
        <taxon>Tatumella</taxon>
    </lineage>
</organism>
<reference evidence="3 4" key="1">
    <citation type="submission" date="2016-05" db="EMBL/GenBank/DDBJ databases">
        <title>Complete genome sequence of two 2,5-diketo-D-glunonic acid producing strain Tatumella citrea.</title>
        <authorList>
            <person name="Duan C."/>
            <person name="Yang J."/>
            <person name="Yang S."/>
        </authorList>
    </citation>
    <scope>NUCLEOTIDE SEQUENCE [LARGE SCALE GENOMIC DNA]</scope>
    <source>
        <strain evidence="2 3">ATCC 39140</strain>
        <strain evidence="1 4">DSM 13699</strain>
    </source>
</reference>
<dbReference type="Proteomes" id="UP000195729">
    <property type="component" value="Chromosome"/>
</dbReference>
<name>A0A1Y0L6T8_TATCI</name>
<keyword evidence="3" id="KW-1185">Reference proteome</keyword>
<dbReference type="KEGG" id="tci:A7K98_06080"/>
<sequence length="62" mass="7220">MFVHFLWCFFKLYSMKLAVWLFFNLYDLSGNRLGIWSVEGQFAGDEPPAEMSDCGRQAASYQ</sequence>
<evidence type="ECO:0000313" key="4">
    <source>
        <dbReference type="Proteomes" id="UP000195814"/>
    </source>
</evidence>
<dbReference type="EMBL" id="CP015581">
    <property type="protein sequence ID" value="ARU97427.1"/>
    <property type="molecule type" value="Genomic_DNA"/>
</dbReference>
<dbReference type="AlphaFoldDB" id="A0A1Y0L6T8"/>
<dbReference type="EMBL" id="CP015579">
    <property type="protein sequence ID" value="ARU93389.1"/>
    <property type="molecule type" value="Genomic_DNA"/>
</dbReference>
<protein>
    <submittedName>
        <fullName evidence="1">Uncharacterized protein</fullName>
    </submittedName>
</protein>
<evidence type="ECO:0000313" key="3">
    <source>
        <dbReference type="Proteomes" id="UP000195729"/>
    </source>
</evidence>